<dbReference type="AlphaFoldDB" id="A0ABD2I9W8"/>
<evidence type="ECO:0008006" key="4">
    <source>
        <dbReference type="Google" id="ProtNLM"/>
    </source>
</evidence>
<dbReference type="Gene3D" id="2.40.50.40">
    <property type="match status" value="1"/>
</dbReference>
<feature type="compositionally biased region" description="Basic residues" evidence="1">
    <location>
        <begin position="209"/>
        <end position="219"/>
    </location>
</feature>
<dbReference type="SUPFAM" id="SSF54160">
    <property type="entry name" value="Chromo domain-like"/>
    <property type="match status" value="1"/>
</dbReference>
<reference evidence="2 3" key="1">
    <citation type="submission" date="2024-10" db="EMBL/GenBank/DDBJ databases">
        <authorList>
            <person name="Kim D."/>
        </authorList>
    </citation>
    <scope>NUCLEOTIDE SEQUENCE [LARGE SCALE GENOMIC DNA]</scope>
    <source>
        <strain evidence="2">BH-2024</strain>
    </source>
</reference>
<feature type="region of interest" description="Disordered" evidence="1">
    <location>
        <begin position="59"/>
        <end position="244"/>
    </location>
</feature>
<organism evidence="2 3">
    <name type="scientific">Heterodera trifolii</name>
    <dbReference type="NCBI Taxonomy" id="157864"/>
    <lineage>
        <taxon>Eukaryota</taxon>
        <taxon>Metazoa</taxon>
        <taxon>Ecdysozoa</taxon>
        <taxon>Nematoda</taxon>
        <taxon>Chromadorea</taxon>
        <taxon>Rhabditida</taxon>
        <taxon>Tylenchina</taxon>
        <taxon>Tylenchomorpha</taxon>
        <taxon>Tylenchoidea</taxon>
        <taxon>Heteroderidae</taxon>
        <taxon>Heteroderinae</taxon>
        <taxon>Heterodera</taxon>
    </lineage>
</organism>
<feature type="compositionally biased region" description="Polar residues" evidence="1">
    <location>
        <begin position="59"/>
        <end position="71"/>
    </location>
</feature>
<accession>A0ABD2I9W8</accession>
<evidence type="ECO:0000256" key="1">
    <source>
        <dbReference type="SAM" id="MobiDB-lite"/>
    </source>
</evidence>
<comment type="caution">
    <text evidence="2">The sequence shown here is derived from an EMBL/GenBank/DDBJ whole genome shotgun (WGS) entry which is preliminary data.</text>
</comment>
<feature type="compositionally biased region" description="Low complexity" evidence="1">
    <location>
        <begin position="160"/>
        <end position="187"/>
    </location>
</feature>
<proteinExistence type="predicted"/>
<gene>
    <name evidence="2" type="ORF">niasHT_035836</name>
</gene>
<dbReference type="Proteomes" id="UP001620626">
    <property type="component" value="Unassembled WGS sequence"/>
</dbReference>
<protein>
    <recommendedName>
        <fullName evidence="4">Chromo domain-containing protein</fullName>
    </recommendedName>
</protein>
<sequence>MADENLSAIDGCLRIDTNSPNGEVPASPLAGPMARRLPGANAEDTFVDVENTFNLVNYSDTSNETTFSSTTDRPKRKAAEKAMLLLIKPKRQRKNTAAKEEEVIREDEGEAETERGQQNGEGTVNGQQQNGDGTTANEQQQNGEGTTNEQQQNGEGTAANEEQNGTGTTNEQQQNGQEKPASSSASSARRKKPPKSKEHKVAARQRNNCNKKKPKTRIKLPKDKVPPRVQPITNNEQNREEEEQTYEVDGILAMSVLKSGERLYYLVWRGSPGHDSWIRTSWSEALELTAEFVEDLTINEVLKALMSEESIAAHLVEKLQSHQLFIKLRELLGKSGPLPAALNIAYAAQATETQRTKAAESLIQFKLAEKILE</sequence>
<evidence type="ECO:0000313" key="2">
    <source>
        <dbReference type="EMBL" id="KAL3077002.1"/>
    </source>
</evidence>
<feature type="compositionally biased region" description="Polar residues" evidence="1">
    <location>
        <begin position="116"/>
        <end position="155"/>
    </location>
</feature>
<keyword evidence="3" id="KW-1185">Reference proteome</keyword>
<dbReference type="EMBL" id="JBICBT010001235">
    <property type="protein sequence ID" value="KAL3077002.1"/>
    <property type="molecule type" value="Genomic_DNA"/>
</dbReference>
<feature type="region of interest" description="Disordered" evidence="1">
    <location>
        <begin position="1"/>
        <end position="31"/>
    </location>
</feature>
<evidence type="ECO:0000313" key="3">
    <source>
        <dbReference type="Proteomes" id="UP001620626"/>
    </source>
</evidence>
<name>A0ABD2I9W8_9BILA</name>
<dbReference type="InterPro" id="IPR016197">
    <property type="entry name" value="Chromo-like_dom_sf"/>
</dbReference>